<evidence type="ECO:0000313" key="2">
    <source>
        <dbReference type="EMBL" id="GGG45344.1"/>
    </source>
</evidence>
<protein>
    <recommendedName>
        <fullName evidence="4">Transmembrane protein</fullName>
    </recommendedName>
</protein>
<gene>
    <name evidence="2" type="ORF">GCM10011378_21970</name>
</gene>
<dbReference type="EMBL" id="BMGS01000005">
    <property type="protein sequence ID" value="GGG45344.1"/>
    <property type="molecule type" value="Genomic_DNA"/>
</dbReference>
<comment type="caution">
    <text evidence="2">The sequence shown here is derived from an EMBL/GenBank/DDBJ whole genome shotgun (WGS) entry which is preliminary data.</text>
</comment>
<organism evidence="2 3">
    <name type="scientific">Hymenobacter glacieicola</name>
    <dbReference type="NCBI Taxonomy" id="1562124"/>
    <lineage>
        <taxon>Bacteria</taxon>
        <taxon>Pseudomonadati</taxon>
        <taxon>Bacteroidota</taxon>
        <taxon>Cytophagia</taxon>
        <taxon>Cytophagales</taxon>
        <taxon>Hymenobacteraceae</taxon>
        <taxon>Hymenobacter</taxon>
    </lineage>
</organism>
<dbReference type="RefSeq" id="WP_188557882.1">
    <property type="nucleotide sequence ID" value="NZ_BMGS01000005.1"/>
</dbReference>
<sequence>MYKVVRILVYKVAWMLGLLVLALIPLCFIFPSLGYLVALVLFYGGLFLARGVAVVALAAVFLLLPLIVRWALVKLADLRPGPYRTALDWWVTGAYGLMIVEMTGLGLAVRPRANQVVDALVENGLVCCFWWLPSMLGALLFARVGFRRWYQHNRQG</sequence>
<evidence type="ECO:0000256" key="1">
    <source>
        <dbReference type="SAM" id="Phobius"/>
    </source>
</evidence>
<name>A0ABQ1WTR0_9BACT</name>
<accession>A0ABQ1WTR0</accession>
<keyword evidence="1" id="KW-0472">Membrane</keyword>
<feature type="transmembrane region" description="Helical" evidence="1">
    <location>
        <begin position="12"/>
        <end position="41"/>
    </location>
</feature>
<feature type="transmembrane region" description="Helical" evidence="1">
    <location>
        <begin position="47"/>
        <end position="68"/>
    </location>
</feature>
<keyword evidence="1" id="KW-1133">Transmembrane helix</keyword>
<keyword evidence="1" id="KW-0812">Transmembrane</keyword>
<evidence type="ECO:0000313" key="3">
    <source>
        <dbReference type="Proteomes" id="UP000601361"/>
    </source>
</evidence>
<keyword evidence="3" id="KW-1185">Reference proteome</keyword>
<feature type="transmembrane region" description="Helical" evidence="1">
    <location>
        <begin position="89"/>
        <end position="109"/>
    </location>
</feature>
<evidence type="ECO:0008006" key="4">
    <source>
        <dbReference type="Google" id="ProtNLM"/>
    </source>
</evidence>
<dbReference type="Proteomes" id="UP000601361">
    <property type="component" value="Unassembled WGS sequence"/>
</dbReference>
<feature type="transmembrane region" description="Helical" evidence="1">
    <location>
        <begin position="129"/>
        <end position="146"/>
    </location>
</feature>
<reference evidence="3" key="1">
    <citation type="journal article" date="2019" name="Int. J. Syst. Evol. Microbiol.">
        <title>The Global Catalogue of Microorganisms (GCM) 10K type strain sequencing project: providing services to taxonomists for standard genome sequencing and annotation.</title>
        <authorList>
            <consortium name="The Broad Institute Genomics Platform"/>
            <consortium name="The Broad Institute Genome Sequencing Center for Infectious Disease"/>
            <person name="Wu L."/>
            <person name="Ma J."/>
        </authorList>
    </citation>
    <scope>NUCLEOTIDE SEQUENCE [LARGE SCALE GENOMIC DNA]</scope>
    <source>
        <strain evidence="3">CGMCC 1.12990</strain>
    </source>
</reference>
<proteinExistence type="predicted"/>